<dbReference type="SUPFAM" id="SSF48173">
    <property type="entry name" value="Cryptochrome/photolyase FAD-binding domain"/>
    <property type="match status" value="1"/>
</dbReference>
<evidence type="ECO:0000313" key="4">
    <source>
        <dbReference type="EMBL" id="KAF5762834.1"/>
    </source>
</evidence>
<keyword evidence="6" id="KW-1185">Reference proteome</keyword>
<keyword evidence="2" id="KW-0274">FAD</keyword>
<comment type="similarity">
    <text evidence="1">Belongs to the DNA photolyase class-1 family.</text>
</comment>
<dbReference type="EMBL" id="MNCJ02000330">
    <property type="protein sequence ID" value="KAF5762834.1"/>
    <property type="molecule type" value="Genomic_DNA"/>
</dbReference>
<dbReference type="GO" id="GO:0003914">
    <property type="term" value="F:DNA (6-4) photolyase activity"/>
    <property type="evidence" value="ECO:0007669"/>
    <property type="project" value="UniProtKB-EC"/>
</dbReference>
<reference evidence="4" key="3">
    <citation type="submission" date="2020-06" db="EMBL/GenBank/DDBJ databases">
        <title>Helianthus annuus Genome sequencing and assembly Release 2.</title>
        <authorList>
            <person name="Gouzy J."/>
            <person name="Langlade N."/>
            <person name="Munos S."/>
        </authorList>
    </citation>
    <scope>NUCLEOTIDE SEQUENCE</scope>
    <source>
        <tissue evidence="4">Leaves</tissue>
    </source>
</reference>
<dbReference type="GO" id="GO:0071949">
    <property type="term" value="F:FAD binding"/>
    <property type="evidence" value="ECO:0000318"/>
    <property type="project" value="GO_Central"/>
</dbReference>
<dbReference type="Gene3D" id="3.40.50.620">
    <property type="entry name" value="HUPs"/>
    <property type="match status" value="1"/>
</dbReference>
<reference evidence="5" key="2">
    <citation type="submission" date="2017-02" db="EMBL/GenBank/DDBJ databases">
        <title>Sunflower complete genome.</title>
        <authorList>
            <person name="Langlade N."/>
            <person name="Munos S."/>
        </authorList>
    </citation>
    <scope>NUCLEOTIDE SEQUENCE [LARGE SCALE GENOMIC DNA]</scope>
    <source>
        <tissue evidence="5">Leaves</tissue>
    </source>
</reference>
<dbReference type="SUPFAM" id="SSF52425">
    <property type="entry name" value="Cryptochrome/photolyase, N-terminal domain"/>
    <property type="match status" value="1"/>
</dbReference>
<feature type="binding site" evidence="2">
    <location>
        <begin position="410"/>
        <end position="417"/>
    </location>
    <ligand>
        <name>FAD</name>
        <dbReference type="ChEBI" id="CHEBI:57692"/>
    </ligand>
</feature>
<proteinExistence type="inferred from homology"/>
<dbReference type="PANTHER" id="PTHR11455:SF62">
    <property type="entry name" value="(6-4)DNA PHOTOLYASE"/>
    <property type="match status" value="1"/>
</dbReference>
<protein>
    <submittedName>
        <fullName evidence="4">(6-4)DNA photolyase</fullName>
        <ecNumber evidence="4">4.1.99.13</ecNumber>
    </submittedName>
    <submittedName>
        <fullName evidence="5">Putative DNA photolyase class 2</fullName>
    </submittedName>
</protein>
<accession>A0A251S4U0</accession>
<dbReference type="GO" id="GO:0003904">
    <property type="term" value="F:deoxyribodipyrimidine photo-lyase activity"/>
    <property type="evidence" value="ECO:0000318"/>
    <property type="project" value="GO_Central"/>
</dbReference>
<comment type="cofactor">
    <cofactor evidence="2">
        <name>FAD</name>
        <dbReference type="ChEBI" id="CHEBI:57692"/>
    </cofactor>
    <text evidence="2">Binds 1 FAD per subunit.</text>
</comment>
<evidence type="ECO:0000313" key="5">
    <source>
        <dbReference type="EMBL" id="OTF93837.1"/>
    </source>
</evidence>
<dbReference type="GO" id="GO:0000719">
    <property type="term" value="P:photoreactive repair"/>
    <property type="evidence" value="ECO:0000318"/>
    <property type="project" value="GO_Central"/>
</dbReference>
<dbReference type="InterPro" id="IPR036155">
    <property type="entry name" value="Crypto/Photolyase_N_sf"/>
</dbReference>
<dbReference type="Gene3D" id="1.25.40.80">
    <property type="match status" value="1"/>
</dbReference>
<dbReference type="EC" id="4.1.99.13" evidence="4"/>
<evidence type="ECO:0000256" key="1">
    <source>
        <dbReference type="ARBA" id="ARBA00005862"/>
    </source>
</evidence>
<dbReference type="InterPro" id="IPR014729">
    <property type="entry name" value="Rossmann-like_a/b/a_fold"/>
</dbReference>
<evidence type="ECO:0000313" key="6">
    <source>
        <dbReference type="Proteomes" id="UP000215914"/>
    </source>
</evidence>
<dbReference type="PANTHER" id="PTHR11455">
    <property type="entry name" value="CRYPTOCHROME"/>
    <property type="match status" value="1"/>
</dbReference>
<dbReference type="STRING" id="4232.A0A251S4U0"/>
<dbReference type="InterPro" id="IPR036134">
    <property type="entry name" value="Crypto/Photolyase_FAD-like_sf"/>
</dbReference>
<dbReference type="AlphaFoldDB" id="A0A251S4U0"/>
<reference evidence="4 6" key="1">
    <citation type="journal article" date="2017" name="Nature">
        <title>The sunflower genome provides insights into oil metabolism, flowering and Asterid evolution.</title>
        <authorList>
            <person name="Badouin H."/>
            <person name="Gouzy J."/>
            <person name="Grassa C.J."/>
            <person name="Murat F."/>
            <person name="Staton S.E."/>
            <person name="Cottret L."/>
            <person name="Lelandais-Briere C."/>
            <person name="Owens G.L."/>
            <person name="Carrere S."/>
            <person name="Mayjonade B."/>
            <person name="Legrand L."/>
            <person name="Gill N."/>
            <person name="Kane N.C."/>
            <person name="Bowers J.E."/>
            <person name="Hubner S."/>
            <person name="Bellec A."/>
            <person name="Berard A."/>
            <person name="Berges H."/>
            <person name="Blanchet N."/>
            <person name="Boniface M.C."/>
            <person name="Brunel D."/>
            <person name="Catrice O."/>
            <person name="Chaidir N."/>
            <person name="Claudel C."/>
            <person name="Donnadieu C."/>
            <person name="Faraut T."/>
            <person name="Fievet G."/>
            <person name="Helmstetter N."/>
            <person name="King M."/>
            <person name="Knapp S.J."/>
            <person name="Lai Z."/>
            <person name="Le Paslier M.C."/>
            <person name="Lippi Y."/>
            <person name="Lorenzon L."/>
            <person name="Mandel J.R."/>
            <person name="Marage G."/>
            <person name="Marchand G."/>
            <person name="Marquand E."/>
            <person name="Bret-Mestries E."/>
            <person name="Morien E."/>
            <person name="Nambeesan S."/>
            <person name="Nguyen T."/>
            <person name="Pegot-Espagnet P."/>
            <person name="Pouilly N."/>
            <person name="Raftis F."/>
            <person name="Sallet E."/>
            <person name="Schiex T."/>
            <person name="Thomas J."/>
            <person name="Vandecasteele C."/>
            <person name="Vares D."/>
            <person name="Vear F."/>
            <person name="Vautrin S."/>
            <person name="Crespi M."/>
            <person name="Mangin B."/>
            <person name="Burke J.M."/>
            <person name="Salse J."/>
            <person name="Munos S."/>
            <person name="Vincourt P."/>
            <person name="Rieseberg L.H."/>
            <person name="Langlade N.B."/>
        </authorList>
    </citation>
    <scope>NUCLEOTIDE SEQUENCE [LARGE SCALE GENOMIC DNA]</scope>
    <source>
        <strain evidence="6">cv. SF193</strain>
        <tissue evidence="4">Leaves</tissue>
    </source>
</reference>
<dbReference type="OMA" id="TKHANAT"/>
<keyword evidence="2" id="KW-0285">Flavoprotein</keyword>
<sequence>MGFGAKDKECANLLFKGHGLHKLKGKGKDCNLGSPKIFCRNIFFPSLKPTLKIQTQIASSFNLSITSTPVSITKSSLKPTLKIPTQITSISNLSISSTPVSVTKSSLKSTLSANPLQDPLYLTPRRHSDPSNAAALRRVSVVLFRTDLRVQDNESLTLANNESVSVLPVYCFDPNGFDKFDKSCNKVSFLIESVSDLRKNLQAKGSDLVVRGVGKDEVRGEKKVESGLKDEGVEVKWCWGGTLYHVDDLPFEVENMPSEYGGFREKVKGVKVRGAVECVDQLKGLPSCGNVEVGEIPSLADLGLGHTANMAQVKPVINGPLIGGETEALNRLKKFAAECQAHPPKQTNDGNNDSVYGASFSCKISPWLALGCISPRAVFDELKNSASRSFSAGSIGKDGGDSGMNWLMYELLWRDFFRFITWKYRSSKQHNSTPVPA</sequence>
<dbReference type="Pfam" id="PF00875">
    <property type="entry name" value="DNA_photolyase"/>
    <property type="match status" value="1"/>
</dbReference>
<feature type="domain" description="Photolyase/cryptochrome alpha/beta" evidence="3">
    <location>
        <begin position="138"/>
        <end position="287"/>
    </location>
</feature>
<gene>
    <name evidence="5" type="ORF">HannXRQ_Chr15g0465641</name>
    <name evidence="4" type="ORF">HanXRQr2_Chr15g0673321</name>
</gene>
<dbReference type="Gramene" id="mRNA:HanXRQr2_Chr15g0673321">
    <property type="protein sequence ID" value="mRNA:HanXRQr2_Chr15g0673321"/>
    <property type="gene ID" value="HanXRQr2_Chr15g0673321"/>
</dbReference>
<dbReference type="InParanoid" id="A0A251S4U0"/>
<organism evidence="5 6">
    <name type="scientific">Helianthus annuus</name>
    <name type="common">Common sunflower</name>
    <dbReference type="NCBI Taxonomy" id="4232"/>
    <lineage>
        <taxon>Eukaryota</taxon>
        <taxon>Viridiplantae</taxon>
        <taxon>Streptophyta</taxon>
        <taxon>Embryophyta</taxon>
        <taxon>Tracheophyta</taxon>
        <taxon>Spermatophyta</taxon>
        <taxon>Magnoliopsida</taxon>
        <taxon>eudicotyledons</taxon>
        <taxon>Gunneridae</taxon>
        <taxon>Pentapetalae</taxon>
        <taxon>asterids</taxon>
        <taxon>campanulids</taxon>
        <taxon>Asterales</taxon>
        <taxon>Asteraceae</taxon>
        <taxon>Asteroideae</taxon>
        <taxon>Heliantheae alliance</taxon>
        <taxon>Heliantheae</taxon>
        <taxon>Helianthus</taxon>
    </lineage>
</organism>
<dbReference type="InterPro" id="IPR006050">
    <property type="entry name" value="DNA_photolyase_N"/>
</dbReference>
<dbReference type="Proteomes" id="UP000215914">
    <property type="component" value="Chromosome 15"/>
</dbReference>
<evidence type="ECO:0000259" key="3">
    <source>
        <dbReference type="PROSITE" id="PS51645"/>
    </source>
</evidence>
<dbReference type="EMBL" id="CM007904">
    <property type="protein sequence ID" value="OTF93837.1"/>
    <property type="molecule type" value="Genomic_DNA"/>
</dbReference>
<dbReference type="PROSITE" id="PS51645">
    <property type="entry name" value="PHR_CRY_ALPHA_BETA"/>
    <property type="match status" value="1"/>
</dbReference>
<dbReference type="InterPro" id="IPR002081">
    <property type="entry name" value="Cryptochrome/DNA_photolyase_1"/>
</dbReference>
<name>A0A251S4U0_HELAN</name>
<dbReference type="GO" id="GO:0003677">
    <property type="term" value="F:DNA binding"/>
    <property type="evidence" value="ECO:0000318"/>
    <property type="project" value="GO_Central"/>
</dbReference>
<evidence type="ECO:0000256" key="2">
    <source>
        <dbReference type="PIRSR" id="PIRSR602081-1"/>
    </source>
</evidence>
<keyword evidence="5" id="KW-0456">Lyase</keyword>